<organism evidence="1 2">
    <name type="scientific">Macleaya cordata</name>
    <name type="common">Five-seeded plume-poppy</name>
    <name type="synonym">Bocconia cordata</name>
    <dbReference type="NCBI Taxonomy" id="56857"/>
    <lineage>
        <taxon>Eukaryota</taxon>
        <taxon>Viridiplantae</taxon>
        <taxon>Streptophyta</taxon>
        <taxon>Embryophyta</taxon>
        <taxon>Tracheophyta</taxon>
        <taxon>Spermatophyta</taxon>
        <taxon>Magnoliopsida</taxon>
        <taxon>Ranunculales</taxon>
        <taxon>Papaveraceae</taxon>
        <taxon>Papaveroideae</taxon>
        <taxon>Macleaya</taxon>
    </lineage>
</organism>
<accession>A0A200QIJ1</accession>
<sequence>MYLIWCFSGSHIRKDPIETDVFQARCIGEGMKRLGVNKFSVFGTSYGGYVAYRMADIYPEEVEKEVILSCGICCTVEQKAEETKKIGKDIAEILVTQRPEDLRFLMNRVLYRPPYWVPEFLLQDFINVMCMAHRREKMETMYHLLHAKANLKPPILNQYI</sequence>
<keyword evidence="2" id="KW-1185">Reference proteome</keyword>
<protein>
    <recommendedName>
        <fullName evidence="3">AB hydrolase-1 domain-containing protein</fullName>
    </recommendedName>
</protein>
<evidence type="ECO:0000313" key="1">
    <source>
        <dbReference type="EMBL" id="OVA10338.1"/>
    </source>
</evidence>
<dbReference type="Gene3D" id="3.40.50.1820">
    <property type="entry name" value="alpha/beta hydrolase"/>
    <property type="match status" value="1"/>
</dbReference>
<dbReference type="STRING" id="56857.A0A200QIJ1"/>
<dbReference type="PANTHER" id="PTHR43139">
    <property type="entry name" value="SI:DKEY-122A22.2"/>
    <property type="match status" value="1"/>
</dbReference>
<evidence type="ECO:0000313" key="2">
    <source>
        <dbReference type="Proteomes" id="UP000195402"/>
    </source>
</evidence>
<proteinExistence type="predicted"/>
<comment type="caution">
    <text evidence="1">The sequence shown here is derived from an EMBL/GenBank/DDBJ whole genome shotgun (WGS) entry which is preliminary data.</text>
</comment>
<gene>
    <name evidence="1" type="ORF">BVC80_8419g5</name>
</gene>
<dbReference type="AlphaFoldDB" id="A0A200QIJ1"/>
<dbReference type="InterPro" id="IPR052370">
    <property type="entry name" value="Meta-cleavage_hydrolase"/>
</dbReference>
<reference evidence="1 2" key="1">
    <citation type="journal article" date="2017" name="Mol. Plant">
        <title>The Genome of Medicinal Plant Macleaya cordata Provides New Insights into Benzylisoquinoline Alkaloids Metabolism.</title>
        <authorList>
            <person name="Liu X."/>
            <person name="Liu Y."/>
            <person name="Huang P."/>
            <person name="Ma Y."/>
            <person name="Qing Z."/>
            <person name="Tang Q."/>
            <person name="Cao H."/>
            <person name="Cheng P."/>
            <person name="Zheng Y."/>
            <person name="Yuan Z."/>
            <person name="Zhou Y."/>
            <person name="Liu J."/>
            <person name="Tang Z."/>
            <person name="Zhuo Y."/>
            <person name="Zhang Y."/>
            <person name="Yu L."/>
            <person name="Huang J."/>
            <person name="Yang P."/>
            <person name="Peng Q."/>
            <person name="Zhang J."/>
            <person name="Jiang W."/>
            <person name="Zhang Z."/>
            <person name="Lin K."/>
            <person name="Ro D.K."/>
            <person name="Chen X."/>
            <person name="Xiong X."/>
            <person name="Shang Y."/>
            <person name="Huang S."/>
            <person name="Zeng J."/>
        </authorList>
    </citation>
    <scope>NUCLEOTIDE SEQUENCE [LARGE SCALE GENOMIC DNA]</scope>
    <source>
        <strain evidence="2">cv. BLH2017</strain>
        <tissue evidence="1">Root</tissue>
    </source>
</reference>
<evidence type="ECO:0008006" key="3">
    <source>
        <dbReference type="Google" id="ProtNLM"/>
    </source>
</evidence>
<dbReference type="InParanoid" id="A0A200QIJ1"/>
<dbReference type="SUPFAM" id="SSF53474">
    <property type="entry name" value="alpha/beta-Hydrolases"/>
    <property type="match status" value="1"/>
</dbReference>
<dbReference type="OrthoDB" id="6431331at2759"/>
<dbReference type="EMBL" id="MVGT01002006">
    <property type="protein sequence ID" value="OVA10338.1"/>
    <property type="molecule type" value="Genomic_DNA"/>
</dbReference>
<dbReference type="OMA" id="GICCTVE"/>
<dbReference type="InterPro" id="IPR029058">
    <property type="entry name" value="AB_hydrolase_fold"/>
</dbReference>
<dbReference type="PANTHER" id="PTHR43139:SF37">
    <property type="entry name" value="ALPHA_BETA-HYDROLASES SUPERFAMILY PROTEIN"/>
    <property type="match status" value="1"/>
</dbReference>
<name>A0A200QIJ1_MACCD</name>
<dbReference type="Proteomes" id="UP000195402">
    <property type="component" value="Unassembled WGS sequence"/>
</dbReference>